<dbReference type="AlphaFoldDB" id="A0A2V2Z2L9"/>
<evidence type="ECO:0000256" key="1">
    <source>
        <dbReference type="ARBA" id="ARBA00023015"/>
    </source>
</evidence>
<dbReference type="Proteomes" id="UP000246635">
    <property type="component" value="Unassembled WGS sequence"/>
</dbReference>
<dbReference type="RefSeq" id="WP_110042045.1">
    <property type="nucleotide sequence ID" value="NZ_CP054613.1"/>
</dbReference>
<evidence type="ECO:0000313" key="7">
    <source>
        <dbReference type="EMBL" id="PWW08516.1"/>
    </source>
</evidence>
<evidence type="ECO:0000256" key="4">
    <source>
        <dbReference type="ARBA" id="ARBA00023163"/>
    </source>
</evidence>
<feature type="domain" description="Cyclic nucleotide-binding" evidence="5">
    <location>
        <begin position="4"/>
        <end position="82"/>
    </location>
</feature>
<dbReference type="InterPro" id="IPR012318">
    <property type="entry name" value="HTH_CRP"/>
</dbReference>
<gene>
    <name evidence="7" type="ORF">DFQ01_101239</name>
</gene>
<dbReference type="GO" id="GO:0003677">
    <property type="term" value="F:DNA binding"/>
    <property type="evidence" value="ECO:0007669"/>
    <property type="project" value="UniProtKB-KW"/>
</dbReference>
<organism evidence="7 8">
    <name type="scientific">Paenibacillus cellulosilyticus</name>
    <dbReference type="NCBI Taxonomy" id="375489"/>
    <lineage>
        <taxon>Bacteria</taxon>
        <taxon>Bacillati</taxon>
        <taxon>Bacillota</taxon>
        <taxon>Bacilli</taxon>
        <taxon>Bacillales</taxon>
        <taxon>Paenibacillaceae</taxon>
        <taxon>Paenibacillus</taxon>
    </lineage>
</organism>
<dbReference type="OrthoDB" id="2903186at2"/>
<evidence type="ECO:0000313" key="8">
    <source>
        <dbReference type="Proteomes" id="UP000246635"/>
    </source>
</evidence>
<keyword evidence="2" id="KW-0238">DNA-binding</keyword>
<evidence type="ECO:0000256" key="2">
    <source>
        <dbReference type="ARBA" id="ARBA00023125"/>
    </source>
</evidence>
<comment type="caution">
    <text evidence="7">The sequence shown here is derived from an EMBL/GenBank/DDBJ whole genome shotgun (WGS) entry which is preliminary data.</text>
</comment>
<dbReference type="Pfam" id="PF00027">
    <property type="entry name" value="cNMP_binding"/>
    <property type="match status" value="1"/>
</dbReference>
<dbReference type="InterPro" id="IPR018490">
    <property type="entry name" value="cNMP-bd_dom_sf"/>
</dbReference>
<keyword evidence="8" id="KW-1185">Reference proteome</keyword>
<dbReference type="Pfam" id="PF00325">
    <property type="entry name" value="Crp"/>
    <property type="match status" value="1"/>
</dbReference>
<dbReference type="Gene3D" id="2.60.120.10">
    <property type="entry name" value="Jelly Rolls"/>
    <property type="match status" value="1"/>
</dbReference>
<feature type="domain" description="HTH crp-type" evidence="6">
    <location>
        <begin position="142"/>
        <end position="162"/>
    </location>
</feature>
<dbReference type="GO" id="GO:0003700">
    <property type="term" value="F:DNA-binding transcription factor activity"/>
    <property type="evidence" value="ECO:0007669"/>
    <property type="project" value="TreeGrafter"/>
</dbReference>
<dbReference type="InterPro" id="IPR000595">
    <property type="entry name" value="cNMP-bd_dom"/>
</dbReference>
<proteinExistence type="predicted"/>
<protein>
    <submittedName>
        <fullName evidence="7">CRP-like cAMP-binding protein</fullName>
    </submittedName>
</protein>
<keyword evidence="4" id="KW-0804">Transcription</keyword>
<evidence type="ECO:0000259" key="5">
    <source>
        <dbReference type="Pfam" id="PF00027"/>
    </source>
</evidence>
<keyword evidence="1" id="KW-0805">Transcription regulation</keyword>
<accession>A0A2V2Z2L9</accession>
<dbReference type="PANTHER" id="PTHR24567">
    <property type="entry name" value="CRP FAMILY TRANSCRIPTIONAL REGULATORY PROTEIN"/>
    <property type="match status" value="1"/>
</dbReference>
<dbReference type="CDD" id="cd00038">
    <property type="entry name" value="CAP_ED"/>
    <property type="match status" value="1"/>
</dbReference>
<evidence type="ECO:0000256" key="3">
    <source>
        <dbReference type="ARBA" id="ARBA00023159"/>
    </source>
</evidence>
<dbReference type="EMBL" id="QGTQ01000001">
    <property type="protein sequence ID" value="PWW08516.1"/>
    <property type="molecule type" value="Genomic_DNA"/>
</dbReference>
<reference evidence="7 8" key="1">
    <citation type="submission" date="2018-05" db="EMBL/GenBank/DDBJ databases">
        <title>Genomic Encyclopedia of Type Strains, Phase III (KMG-III): the genomes of soil and plant-associated and newly described type strains.</title>
        <authorList>
            <person name="Whitman W."/>
        </authorList>
    </citation>
    <scope>NUCLEOTIDE SEQUENCE [LARGE SCALE GENOMIC DNA]</scope>
    <source>
        <strain evidence="7 8">CECT 5696</strain>
    </source>
</reference>
<keyword evidence="3" id="KW-0010">Activator</keyword>
<dbReference type="GO" id="GO:0005829">
    <property type="term" value="C:cytosol"/>
    <property type="evidence" value="ECO:0007669"/>
    <property type="project" value="TreeGrafter"/>
</dbReference>
<dbReference type="InterPro" id="IPR014710">
    <property type="entry name" value="RmlC-like_jellyroll"/>
</dbReference>
<dbReference type="InterPro" id="IPR050397">
    <property type="entry name" value="Env_Response_Regulators"/>
</dbReference>
<dbReference type="PANTHER" id="PTHR24567:SF74">
    <property type="entry name" value="HTH-TYPE TRANSCRIPTIONAL REGULATOR ARCR"/>
    <property type="match status" value="1"/>
</dbReference>
<dbReference type="SUPFAM" id="SSF51206">
    <property type="entry name" value="cAMP-binding domain-like"/>
    <property type="match status" value="1"/>
</dbReference>
<evidence type="ECO:0000259" key="6">
    <source>
        <dbReference type="Pfam" id="PF00325"/>
    </source>
</evidence>
<name>A0A2V2Z2L9_9BACL</name>
<sequence length="167" mass="19144">MLLHRNEILFRQGESGPLYRLHSGLLKIVRVQEDGRQLVLNFIVPGEVIPHHSLISPKAYHATAIALMTSEIELIPAAEWYARVNSDTAAALETARLLQSRLRMMQERIDQLALQSPAEKLEAFRSWIARYLPPNTRLTDLLTQEEIGQFIALRRETVNRLLRESPN</sequence>